<dbReference type="GO" id="GO:0008757">
    <property type="term" value="F:S-adenosylmethionine-dependent methyltransferase activity"/>
    <property type="evidence" value="ECO:0007669"/>
    <property type="project" value="InterPro"/>
</dbReference>
<evidence type="ECO:0000313" key="2">
    <source>
        <dbReference type="EMBL" id="MBB2197779.1"/>
    </source>
</evidence>
<sequence>MTDMSDSYAARHYGERAADYVSSAVHSAGEDLDEIEQAVAGRGFRRVLDLGCGGGHVSYRVAPHVEQVVACDVTPDMLDAVRRTAQERGLSNIATQQAFAESLPFEDASFCAVLCRFTTHHWQDMEQGLREARRVLKPGGVAMFIDVAAPSHVLCDSWLQTLELTRDISHVRDYTVSEWVSALGRAGFAMQAMTPRRLRMAFSSWVARTRTPPERIQAIRSLQRAAPDDVRAYFEIEDDGSFTLDTVSFVMS</sequence>
<dbReference type="Gene3D" id="3.40.50.150">
    <property type="entry name" value="Vaccinia Virus protein VP39"/>
    <property type="match status" value="1"/>
</dbReference>
<name>A0A7W4JZX3_9PROT</name>
<organism evidence="2 3">
    <name type="scientific">Gluconacetobacter dulcium</name>
    <dbReference type="NCBI Taxonomy" id="2729096"/>
    <lineage>
        <taxon>Bacteria</taxon>
        <taxon>Pseudomonadati</taxon>
        <taxon>Pseudomonadota</taxon>
        <taxon>Alphaproteobacteria</taxon>
        <taxon>Acetobacterales</taxon>
        <taxon>Acetobacteraceae</taxon>
        <taxon>Gluconacetobacter</taxon>
    </lineage>
</organism>
<dbReference type="InterPro" id="IPR013216">
    <property type="entry name" value="Methyltransf_11"/>
</dbReference>
<dbReference type="AlphaFoldDB" id="A0A7W4JZX3"/>
<dbReference type="PANTHER" id="PTHR43591">
    <property type="entry name" value="METHYLTRANSFERASE"/>
    <property type="match status" value="1"/>
</dbReference>
<evidence type="ECO:0000259" key="1">
    <source>
        <dbReference type="Pfam" id="PF08241"/>
    </source>
</evidence>
<dbReference type="PANTHER" id="PTHR43591:SF24">
    <property type="entry name" value="2-METHOXY-6-POLYPRENYL-1,4-BENZOQUINOL METHYLASE, MITOCHONDRIAL"/>
    <property type="match status" value="1"/>
</dbReference>
<dbReference type="GO" id="GO:0032259">
    <property type="term" value="P:methylation"/>
    <property type="evidence" value="ECO:0007669"/>
    <property type="project" value="UniProtKB-KW"/>
</dbReference>
<dbReference type="EMBL" id="JABEQP010000005">
    <property type="protein sequence ID" value="MBB2197779.1"/>
    <property type="molecule type" value="Genomic_DNA"/>
</dbReference>
<dbReference type="CDD" id="cd02440">
    <property type="entry name" value="AdoMet_MTases"/>
    <property type="match status" value="1"/>
</dbReference>
<evidence type="ECO:0000313" key="3">
    <source>
        <dbReference type="Proteomes" id="UP000530320"/>
    </source>
</evidence>
<gene>
    <name evidence="2" type="ORF">HLH44_09975</name>
</gene>
<keyword evidence="2" id="KW-0489">Methyltransferase</keyword>
<feature type="domain" description="Methyltransferase type 11" evidence="1">
    <location>
        <begin position="48"/>
        <end position="144"/>
    </location>
</feature>
<accession>A0A7W4JZX3</accession>
<proteinExistence type="predicted"/>
<dbReference type="InterPro" id="IPR029063">
    <property type="entry name" value="SAM-dependent_MTases_sf"/>
</dbReference>
<protein>
    <submittedName>
        <fullName evidence="2">Class I SAM-dependent methyltransferase</fullName>
    </submittedName>
</protein>
<dbReference type="Pfam" id="PF08241">
    <property type="entry name" value="Methyltransf_11"/>
    <property type="match status" value="1"/>
</dbReference>
<dbReference type="SUPFAM" id="SSF53335">
    <property type="entry name" value="S-adenosyl-L-methionine-dependent methyltransferases"/>
    <property type="match status" value="1"/>
</dbReference>
<dbReference type="Proteomes" id="UP000530320">
    <property type="component" value="Unassembled WGS sequence"/>
</dbReference>
<keyword evidence="2" id="KW-0808">Transferase</keyword>
<reference evidence="2 3" key="1">
    <citation type="submission" date="2020-04" db="EMBL/GenBank/DDBJ databases">
        <title>Description of novel Gluconacetobacter.</title>
        <authorList>
            <person name="Sombolestani A."/>
        </authorList>
    </citation>
    <scope>NUCLEOTIDE SEQUENCE [LARGE SCALE GENOMIC DNA]</scope>
    <source>
        <strain evidence="2 3">LMG 22058</strain>
    </source>
</reference>
<comment type="caution">
    <text evidence="2">The sequence shown here is derived from an EMBL/GenBank/DDBJ whole genome shotgun (WGS) entry which is preliminary data.</text>
</comment>